<dbReference type="GO" id="GO:0016787">
    <property type="term" value="F:hydrolase activity"/>
    <property type="evidence" value="ECO:0007669"/>
    <property type="project" value="InterPro"/>
</dbReference>
<evidence type="ECO:0000313" key="3">
    <source>
        <dbReference type="EMBL" id="EMS78000.1"/>
    </source>
</evidence>
<accession>S0FTI0</accession>
<dbReference type="InterPro" id="IPR051158">
    <property type="entry name" value="Metallophosphoesterase_sf"/>
</dbReference>
<dbReference type="PATRIC" id="fig|1286635.3.peg.4170"/>
<dbReference type="Proteomes" id="UP000014216">
    <property type="component" value="Unassembled WGS sequence"/>
</dbReference>
<dbReference type="OrthoDB" id="9780884at2"/>
<dbReference type="SUPFAM" id="SSF56300">
    <property type="entry name" value="Metallo-dependent phosphatases"/>
    <property type="match status" value="1"/>
</dbReference>
<protein>
    <submittedName>
        <fullName evidence="3">Metallophosphoesterase</fullName>
    </submittedName>
</protein>
<proteinExistence type="predicted"/>
<feature type="transmembrane region" description="Helical" evidence="1">
    <location>
        <begin position="103"/>
        <end position="123"/>
    </location>
</feature>
<organism evidence="3 4">
    <name type="scientific">Desulfotignum phosphitoxidans DSM 13687</name>
    <dbReference type="NCBI Taxonomy" id="1286635"/>
    <lineage>
        <taxon>Bacteria</taxon>
        <taxon>Pseudomonadati</taxon>
        <taxon>Thermodesulfobacteriota</taxon>
        <taxon>Desulfobacteria</taxon>
        <taxon>Desulfobacterales</taxon>
        <taxon>Desulfobacteraceae</taxon>
        <taxon>Desulfotignum</taxon>
    </lineage>
</organism>
<evidence type="ECO:0000256" key="1">
    <source>
        <dbReference type="SAM" id="Phobius"/>
    </source>
</evidence>
<keyword evidence="1" id="KW-1133">Transmembrane helix</keyword>
<sequence>MFGTVLISVCTFMHVYVFWRAASIPFVEQHMSRKSFIGTALILWAVFFLGRILGHSRTGILAGVLEFLGMNWMAVLFLTFLPLLLIDLITLFGFLMPRLAPSLRGAALVVGMVLSVIALFQGMRPPIVEKYEVTLPDLPSALDGTVIVALSDMHLGSQLGKGWLAARIAQVKEQKPDLVLLLGDIFEGHGPPEDKLIVPFNQLSASYGLWAIPGNHEFYGGSRTNLFESAGFKLLNNTWVEVRPGLVLAGVEDLTTRSRNGQNNDSISQALAGRPPGATILLSHTPWQADKAAQKGVKLMLSGHTHGGQIWPFGYLVRKRYPLLEGRYEVDKMTAIVCRGTGTWGPRMRLWHPGQILRVTLRGEGGQSFKTR</sequence>
<dbReference type="Gene3D" id="3.60.21.10">
    <property type="match status" value="1"/>
</dbReference>
<dbReference type="PANTHER" id="PTHR31302">
    <property type="entry name" value="TRANSMEMBRANE PROTEIN WITH METALLOPHOSPHOESTERASE DOMAIN-RELATED"/>
    <property type="match status" value="1"/>
</dbReference>
<name>S0FTI0_9BACT</name>
<keyword evidence="1" id="KW-0472">Membrane</keyword>
<evidence type="ECO:0000313" key="4">
    <source>
        <dbReference type="Proteomes" id="UP000014216"/>
    </source>
</evidence>
<evidence type="ECO:0000259" key="2">
    <source>
        <dbReference type="Pfam" id="PF00149"/>
    </source>
</evidence>
<dbReference type="PANTHER" id="PTHR31302:SF0">
    <property type="entry name" value="TRANSMEMBRANE PROTEIN WITH METALLOPHOSPHOESTERASE DOMAIN"/>
    <property type="match status" value="1"/>
</dbReference>
<dbReference type="InterPro" id="IPR004843">
    <property type="entry name" value="Calcineurin-like_PHP"/>
</dbReference>
<keyword evidence="1" id="KW-0812">Transmembrane</keyword>
<reference evidence="3 4" key="1">
    <citation type="journal article" date="2013" name="Genome Announc.">
        <title>Draft Genome Sequence of Desulfotignum phosphitoxidans DSM 13687 Strain FiPS-3.</title>
        <authorList>
            <person name="Poehlein A."/>
            <person name="Daniel R."/>
            <person name="Simeonova D.D."/>
        </authorList>
    </citation>
    <scope>NUCLEOTIDE SEQUENCE [LARGE SCALE GENOMIC DNA]</scope>
    <source>
        <strain evidence="3 4">DSM 13687</strain>
    </source>
</reference>
<keyword evidence="4" id="KW-1185">Reference proteome</keyword>
<gene>
    <name evidence="3" type="ORF">Dpo_11c01420</name>
</gene>
<dbReference type="EMBL" id="APJX01000011">
    <property type="protein sequence ID" value="EMS78000.1"/>
    <property type="molecule type" value="Genomic_DNA"/>
</dbReference>
<feature type="transmembrane region" description="Helical" evidence="1">
    <location>
        <begin position="73"/>
        <end position="96"/>
    </location>
</feature>
<dbReference type="Pfam" id="PF00149">
    <property type="entry name" value="Metallophos"/>
    <property type="match status" value="1"/>
</dbReference>
<dbReference type="CDD" id="cd07385">
    <property type="entry name" value="MPP_YkuE_C"/>
    <property type="match status" value="1"/>
</dbReference>
<feature type="domain" description="Calcineurin-like phosphoesterase" evidence="2">
    <location>
        <begin position="147"/>
        <end position="307"/>
    </location>
</feature>
<dbReference type="InterPro" id="IPR029052">
    <property type="entry name" value="Metallo-depent_PP-like"/>
</dbReference>
<feature type="transmembrane region" description="Helical" evidence="1">
    <location>
        <begin position="35"/>
        <end position="53"/>
    </location>
</feature>
<feature type="transmembrane region" description="Helical" evidence="1">
    <location>
        <begin position="6"/>
        <end position="23"/>
    </location>
</feature>
<dbReference type="AlphaFoldDB" id="S0FTI0"/>
<dbReference type="RefSeq" id="WP_006968153.1">
    <property type="nucleotide sequence ID" value="NZ_APJX01000011.1"/>
</dbReference>
<comment type="caution">
    <text evidence="3">The sequence shown here is derived from an EMBL/GenBank/DDBJ whole genome shotgun (WGS) entry which is preliminary data.</text>
</comment>